<dbReference type="InterPro" id="IPR055290">
    <property type="entry name" value="At3g26010-like"/>
</dbReference>
<accession>A0A811RK36</accession>
<evidence type="ECO:0000313" key="3">
    <source>
        <dbReference type="Proteomes" id="UP000604825"/>
    </source>
</evidence>
<dbReference type="Pfam" id="PF00646">
    <property type="entry name" value="F-box"/>
    <property type="match status" value="1"/>
</dbReference>
<dbReference type="OrthoDB" id="626202at2759"/>
<name>A0A811RK36_9POAL</name>
<dbReference type="InterPro" id="IPR001810">
    <property type="entry name" value="F-box_dom"/>
</dbReference>
<dbReference type="Gene3D" id="1.20.1280.50">
    <property type="match status" value="1"/>
</dbReference>
<dbReference type="InterPro" id="IPR011044">
    <property type="entry name" value="Quino_amine_DH_bsu"/>
</dbReference>
<protein>
    <recommendedName>
        <fullName evidence="1">F-box domain-containing protein</fullName>
    </recommendedName>
</protein>
<proteinExistence type="predicted"/>
<organism evidence="2 3">
    <name type="scientific">Miscanthus lutarioriparius</name>
    <dbReference type="NCBI Taxonomy" id="422564"/>
    <lineage>
        <taxon>Eukaryota</taxon>
        <taxon>Viridiplantae</taxon>
        <taxon>Streptophyta</taxon>
        <taxon>Embryophyta</taxon>
        <taxon>Tracheophyta</taxon>
        <taxon>Spermatophyta</taxon>
        <taxon>Magnoliopsida</taxon>
        <taxon>Liliopsida</taxon>
        <taxon>Poales</taxon>
        <taxon>Poaceae</taxon>
        <taxon>PACMAD clade</taxon>
        <taxon>Panicoideae</taxon>
        <taxon>Andropogonodae</taxon>
        <taxon>Andropogoneae</taxon>
        <taxon>Saccharinae</taxon>
        <taxon>Miscanthus</taxon>
    </lineage>
</organism>
<comment type="caution">
    <text evidence="2">The sequence shown here is derived from an EMBL/GenBank/DDBJ whole genome shotgun (WGS) entry which is preliminary data.</text>
</comment>
<keyword evidence="3" id="KW-1185">Reference proteome</keyword>
<dbReference type="EMBL" id="CAJGYO010000015">
    <property type="protein sequence ID" value="CAD6270373.1"/>
    <property type="molecule type" value="Genomic_DNA"/>
</dbReference>
<dbReference type="InterPro" id="IPR036047">
    <property type="entry name" value="F-box-like_dom_sf"/>
</dbReference>
<sequence>MEGGSCRAAAASAVLPVPDELIVEILARLPAKSLCLCKCVSRAWRAFISDPANRRRFAQTLSGLFFSRPYGSRPTWDFVGLSMSSVLPPPPGVDAVLSFLPPTCGEMELLDSCNGLLLLRCEDSRERPSPPPFYVVCNPATGEWVALPQPSRVPGFVGYSTTVGRTMDTGSAALGFDPSISPHFYVFQLVQVLTHLDFFVRAVEIYSSQTGRWVLSEIELQGEMADESDYIHFTGQMTYFKGFLHLCMRSNAVVSVHTEGKTWKISQLRHRQHEGYCPGFSVCHSQGRLLFVDSNDRSSDVMSIYVLEDLDSEEWTWVFKQSIEKPDLFGPRMPQRIWDYYTAAFHPDSDLIFFYDWSQKRLVSYDMKHRDVHVIYTLEVPYFEFCKFLPYVPLYSGALPSSCLN</sequence>
<dbReference type="PROSITE" id="PS50181">
    <property type="entry name" value="FBOX"/>
    <property type="match status" value="1"/>
</dbReference>
<dbReference type="SUPFAM" id="SSF50969">
    <property type="entry name" value="YVTN repeat-like/Quinoprotein amine dehydrogenase"/>
    <property type="match status" value="1"/>
</dbReference>
<evidence type="ECO:0000313" key="2">
    <source>
        <dbReference type="EMBL" id="CAD6270373.1"/>
    </source>
</evidence>
<reference evidence="2" key="1">
    <citation type="submission" date="2020-10" db="EMBL/GenBank/DDBJ databases">
        <authorList>
            <person name="Han B."/>
            <person name="Lu T."/>
            <person name="Zhao Q."/>
            <person name="Huang X."/>
            <person name="Zhao Y."/>
        </authorList>
    </citation>
    <scope>NUCLEOTIDE SEQUENCE</scope>
</reference>
<gene>
    <name evidence="2" type="ORF">NCGR_LOCUS53665</name>
</gene>
<feature type="domain" description="F-box" evidence="1">
    <location>
        <begin position="11"/>
        <end position="60"/>
    </location>
</feature>
<dbReference type="Pfam" id="PF24750">
    <property type="entry name" value="b-prop_At3g26010-like"/>
    <property type="match status" value="1"/>
</dbReference>
<evidence type="ECO:0000259" key="1">
    <source>
        <dbReference type="PROSITE" id="PS50181"/>
    </source>
</evidence>
<dbReference type="SMART" id="SM00256">
    <property type="entry name" value="FBOX"/>
    <property type="match status" value="1"/>
</dbReference>
<dbReference type="InterPro" id="IPR056592">
    <property type="entry name" value="Beta-prop_At3g26010-like"/>
</dbReference>
<dbReference type="AlphaFoldDB" id="A0A811RK36"/>
<dbReference type="PANTHER" id="PTHR35546:SF80">
    <property type="entry name" value="F-BOX DOMAIN CONTAINING PROTEIN EXPRESSED"/>
    <property type="match status" value="1"/>
</dbReference>
<dbReference type="PANTHER" id="PTHR35546">
    <property type="entry name" value="F-BOX PROTEIN INTERACTION DOMAIN PROTEIN-RELATED"/>
    <property type="match status" value="1"/>
</dbReference>
<dbReference type="CDD" id="cd22157">
    <property type="entry name" value="F-box_AtFBW1-like"/>
    <property type="match status" value="1"/>
</dbReference>
<dbReference type="Proteomes" id="UP000604825">
    <property type="component" value="Unassembled WGS sequence"/>
</dbReference>
<dbReference type="SUPFAM" id="SSF81383">
    <property type="entry name" value="F-box domain"/>
    <property type="match status" value="1"/>
</dbReference>